<dbReference type="SUPFAM" id="SSF56300">
    <property type="entry name" value="Metallo-dependent phosphatases"/>
    <property type="match status" value="1"/>
</dbReference>
<dbReference type="InterPro" id="IPR029052">
    <property type="entry name" value="Metallo-depent_PP-like"/>
</dbReference>
<sequence>MSSSSIKTRLLIISDTHGASLFEDTAEEPRSSNTRRDNDQPTIHGFRRPLPSADVAIHCGDLTKSSSSREYQATFDLMRSLDAPLKLLIAGNHDIALDPEQLELLPHRRRRLAPIAELLRGLRAEDGIHLLDEGAHHFVLRNGARLAVYASPYTPEYGGWAFQYRGRHEFAIPPGTDVAVTHGPPRGVLDRSYHGSGAGCEYLMESVARARPRVHCFGHIHEAWGAKLVTWEGGSVPSASVGEGSAVDEEKSVLLEDLGTLEGTRWDDLETRRAKKARAETMARSRCAQVSLCQGDERRLESRRQTLFVNAAIMDVRYRPYQLPWLIDIDLPPPDEEHISKAEATAARLREPTTTASIEEVVAASSATQGY</sequence>
<dbReference type="PANTHER" id="PTHR12905:SF0">
    <property type="entry name" value="CALCINEURIN-LIKE PHOSPHOESTERASE DOMAIN-CONTAINING PROTEIN"/>
    <property type="match status" value="1"/>
</dbReference>
<keyword evidence="4" id="KW-1185">Reference proteome</keyword>
<feature type="domain" description="Calcineurin-like phosphoesterase" evidence="2">
    <location>
        <begin position="9"/>
        <end position="222"/>
    </location>
</feature>
<gene>
    <name evidence="3" type="ORF">NKR23_g1936</name>
</gene>
<dbReference type="InterPro" id="IPR051693">
    <property type="entry name" value="UPF0046_metallophosphoest"/>
</dbReference>
<dbReference type="AlphaFoldDB" id="A0AA38VJ17"/>
<comment type="caution">
    <text evidence="3">The sequence shown here is derived from an EMBL/GenBank/DDBJ whole genome shotgun (WGS) entry which is preliminary data.</text>
</comment>
<dbReference type="EMBL" id="JANBVO010000003">
    <property type="protein sequence ID" value="KAJ9155291.1"/>
    <property type="molecule type" value="Genomic_DNA"/>
</dbReference>
<protein>
    <submittedName>
        <fullName evidence="3">Metallo-dependent phosphatase</fullName>
    </submittedName>
</protein>
<dbReference type="GO" id="GO:0016787">
    <property type="term" value="F:hydrolase activity"/>
    <property type="evidence" value="ECO:0007669"/>
    <property type="project" value="InterPro"/>
</dbReference>
<dbReference type="CDD" id="cd07379">
    <property type="entry name" value="MPP_239FB"/>
    <property type="match status" value="1"/>
</dbReference>
<dbReference type="Proteomes" id="UP001174694">
    <property type="component" value="Unassembled WGS sequence"/>
</dbReference>
<organism evidence="3 4">
    <name type="scientific">Pleurostoma richardsiae</name>
    <dbReference type="NCBI Taxonomy" id="41990"/>
    <lineage>
        <taxon>Eukaryota</taxon>
        <taxon>Fungi</taxon>
        <taxon>Dikarya</taxon>
        <taxon>Ascomycota</taxon>
        <taxon>Pezizomycotina</taxon>
        <taxon>Sordariomycetes</taxon>
        <taxon>Sordariomycetidae</taxon>
        <taxon>Calosphaeriales</taxon>
        <taxon>Pleurostomataceae</taxon>
        <taxon>Pleurostoma</taxon>
    </lineage>
</organism>
<evidence type="ECO:0000259" key="2">
    <source>
        <dbReference type="Pfam" id="PF00149"/>
    </source>
</evidence>
<feature type="compositionally biased region" description="Basic and acidic residues" evidence="1">
    <location>
        <begin position="27"/>
        <end position="39"/>
    </location>
</feature>
<dbReference type="Gene3D" id="3.60.21.10">
    <property type="match status" value="1"/>
</dbReference>
<name>A0AA38VJ17_9PEZI</name>
<dbReference type="Pfam" id="PF00149">
    <property type="entry name" value="Metallophos"/>
    <property type="match status" value="1"/>
</dbReference>
<feature type="region of interest" description="Disordered" evidence="1">
    <location>
        <begin position="22"/>
        <end position="48"/>
    </location>
</feature>
<reference evidence="3" key="1">
    <citation type="submission" date="2022-07" db="EMBL/GenBank/DDBJ databases">
        <title>Fungi with potential for degradation of polypropylene.</title>
        <authorList>
            <person name="Gostincar C."/>
        </authorList>
    </citation>
    <scope>NUCLEOTIDE SEQUENCE</scope>
    <source>
        <strain evidence="3">EXF-13308</strain>
    </source>
</reference>
<dbReference type="InterPro" id="IPR004843">
    <property type="entry name" value="Calcineurin-like_PHP"/>
</dbReference>
<dbReference type="PANTHER" id="PTHR12905">
    <property type="entry name" value="METALLOPHOSPHOESTERASE"/>
    <property type="match status" value="1"/>
</dbReference>
<proteinExistence type="predicted"/>
<evidence type="ECO:0000256" key="1">
    <source>
        <dbReference type="SAM" id="MobiDB-lite"/>
    </source>
</evidence>
<evidence type="ECO:0000313" key="4">
    <source>
        <dbReference type="Proteomes" id="UP001174694"/>
    </source>
</evidence>
<accession>A0AA38VJ17</accession>
<evidence type="ECO:0000313" key="3">
    <source>
        <dbReference type="EMBL" id="KAJ9155291.1"/>
    </source>
</evidence>